<dbReference type="InterPro" id="IPR011041">
    <property type="entry name" value="Quinoprot_gluc/sorb_DH_b-prop"/>
</dbReference>
<dbReference type="EMBL" id="CP029556">
    <property type="protein sequence ID" value="AXA84395.1"/>
    <property type="molecule type" value="Genomic_DNA"/>
</dbReference>
<dbReference type="Pfam" id="PF22807">
    <property type="entry name" value="TrAA12"/>
    <property type="match status" value="1"/>
</dbReference>
<keyword evidence="1" id="KW-0732">Signal</keyword>
<evidence type="ECO:0000259" key="2">
    <source>
        <dbReference type="Pfam" id="PF22807"/>
    </source>
</evidence>
<dbReference type="Proteomes" id="UP000251842">
    <property type="component" value="Chromosome"/>
</dbReference>
<dbReference type="InterPro" id="IPR011042">
    <property type="entry name" value="6-blade_b-propeller_TolB-like"/>
</dbReference>
<feature type="domain" description="Pyrroloquinoline quinone-dependent pyranose dehydrogenase beta-propeller" evidence="2">
    <location>
        <begin position="45"/>
        <end position="352"/>
    </location>
</feature>
<dbReference type="PANTHER" id="PTHR19328:SF53">
    <property type="entry name" value="MEMBRANE PROTEIN"/>
    <property type="match status" value="1"/>
</dbReference>
<dbReference type="OrthoDB" id="9770043at2"/>
<gene>
    <name evidence="3" type="ORF">DCD74_06540</name>
</gene>
<proteinExistence type="predicted"/>
<evidence type="ECO:0000313" key="3">
    <source>
        <dbReference type="EMBL" id="AXA84395.1"/>
    </source>
</evidence>
<organism evidence="3 4">
    <name type="scientific">Solilutibacter oculi</name>
    <dbReference type="NCBI Taxonomy" id="2698682"/>
    <lineage>
        <taxon>Bacteria</taxon>
        <taxon>Pseudomonadati</taxon>
        <taxon>Pseudomonadota</taxon>
        <taxon>Gammaproteobacteria</taxon>
        <taxon>Lysobacterales</taxon>
        <taxon>Lysobacteraceae</taxon>
        <taxon>Solilutibacter</taxon>
    </lineage>
</organism>
<evidence type="ECO:0000313" key="4">
    <source>
        <dbReference type="Proteomes" id="UP000251842"/>
    </source>
</evidence>
<reference evidence="4" key="1">
    <citation type="submission" date="2018-05" db="EMBL/GenBank/DDBJ databases">
        <title>Luteimonas pekinense sp. nov., isolated from human Meibomian gland secretions, Beijing, China.</title>
        <authorList>
            <person name="Wen T."/>
            <person name="Bai H."/>
            <person name="Lv H."/>
        </authorList>
    </citation>
    <scope>NUCLEOTIDE SEQUENCE [LARGE SCALE GENOMIC DNA]</scope>
    <source>
        <strain evidence="4">83-4</strain>
    </source>
</reference>
<name>A0A344J5T5_9GAMM</name>
<protein>
    <submittedName>
        <fullName evidence="3">Glucose/sorbosone dehydrogenase</fullName>
    </submittedName>
</protein>
<feature type="signal peptide" evidence="1">
    <location>
        <begin position="1"/>
        <end position="25"/>
    </location>
</feature>
<feature type="chain" id="PRO_5016980327" evidence="1">
    <location>
        <begin position="26"/>
        <end position="396"/>
    </location>
</feature>
<dbReference type="KEGG" id="lue:DCD74_06540"/>
<keyword evidence="4" id="KW-1185">Reference proteome</keyword>
<dbReference type="RefSeq" id="WP_112926608.1">
    <property type="nucleotide sequence ID" value="NZ_CP029556.1"/>
</dbReference>
<dbReference type="AlphaFoldDB" id="A0A344J5T5"/>
<dbReference type="InterPro" id="IPR054539">
    <property type="entry name" value="Beta-prop_PDH"/>
</dbReference>
<dbReference type="PANTHER" id="PTHR19328">
    <property type="entry name" value="HEDGEHOG-INTERACTING PROTEIN"/>
    <property type="match status" value="1"/>
</dbReference>
<accession>A0A344J5T5</accession>
<dbReference type="Gene3D" id="2.120.10.30">
    <property type="entry name" value="TolB, C-terminal domain"/>
    <property type="match status" value="1"/>
</dbReference>
<evidence type="ECO:0000256" key="1">
    <source>
        <dbReference type="SAM" id="SignalP"/>
    </source>
</evidence>
<dbReference type="SUPFAM" id="SSF50952">
    <property type="entry name" value="Soluble quinoprotein glucose dehydrogenase"/>
    <property type="match status" value="1"/>
</dbReference>
<sequence length="396" mass="42701">MTSRLTAILLAGLLWLAGVPAPVQAATGLHPQTVTLRGGKQVRLQVADGFKLTPVADGMRRPRFMAMSPDNRLFVGDMHAMGDNDRGVVYVLDGWNADTGRVSTVTRWATGLRNPHSLAFHVDAQGRAWLYLALTDRLLRYPYRNGERAPSGAPQVIARFPDGGLSAANGGWHLTRTVLVAPNGKLYVSVGSSCNACIEKEAWRGVVLEMDPDGSQARILARGIRNAVGMDWVEGGVVVTNQGVDHLGRDAPDDTVYKLRAGADYGWPHCYARNGKILPDPEYPRKSGCGQVPRPFSRFAPHSSALGIAWMAKDGNALLGGRYVVALHGSGSFRMGRGYRVATLDAAGRPAAALVDGFLRNGTVQGRPCGVLRIGPDRLLVSDDKAGVIYYLRPDR</sequence>